<proteinExistence type="predicted"/>
<name>A0ABU6GP34_9BACL</name>
<protein>
    <submittedName>
        <fullName evidence="1">Uncharacterized protein</fullName>
    </submittedName>
</protein>
<dbReference type="EMBL" id="JARLKZ010000012">
    <property type="protein sequence ID" value="MEC0241494.1"/>
    <property type="molecule type" value="Genomic_DNA"/>
</dbReference>
<evidence type="ECO:0000313" key="1">
    <source>
        <dbReference type="EMBL" id="MEC0241494.1"/>
    </source>
</evidence>
<dbReference type="RefSeq" id="WP_326089194.1">
    <property type="nucleotide sequence ID" value="NZ_JARLKZ010000012.1"/>
</dbReference>
<accession>A0ABU6GP34</accession>
<reference evidence="1 2" key="1">
    <citation type="submission" date="2023-03" db="EMBL/GenBank/DDBJ databases">
        <title>Bacillus Genome Sequencing.</title>
        <authorList>
            <person name="Dunlap C."/>
        </authorList>
    </citation>
    <scope>NUCLEOTIDE SEQUENCE [LARGE SCALE GENOMIC DNA]</scope>
    <source>
        <strain evidence="1 2">BD-525</strain>
    </source>
</reference>
<sequence length="107" mass="12981">MYEAAEIIRKEREAREEERRKRYMNEVERTVALINLAQDYAMACRIRAFVEALESSGNLTGEDLQRIDWAKKKADWYDPIIAREDEFLGKRNHEKRKDLKTEYPWWQ</sequence>
<organism evidence="1 2">
    <name type="scientific">Paenibacillus dokdonensis</name>
    <dbReference type="NCBI Taxonomy" id="2567944"/>
    <lineage>
        <taxon>Bacteria</taxon>
        <taxon>Bacillati</taxon>
        <taxon>Bacillota</taxon>
        <taxon>Bacilli</taxon>
        <taxon>Bacillales</taxon>
        <taxon>Paenibacillaceae</taxon>
        <taxon>Paenibacillus</taxon>
    </lineage>
</organism>
<gene>
    <name evidence="1" type="ORF">P4H66_16865</name>
</gene>
<comment type="caution">
    <text evidence="1">The sequence shown here is derived from an EMBL/GenBank/DDBJ whole genome shotgun (WGS) entry which is preliminary data.</text>
</comment>
<dbReference type="Proteomes" id="UP001344632">
    <property type="component" value="Unassembled WGS sequence"/>
</dbReference>
<keyword evidence="2" id="KW-1185">Reference proteome</keyword>
<evidence type="ECO:0000313" key="2">
    <source>
        <dbReference type="Proteomes" id="UP001344632"/>
    </source>
</evidence>